<name>A0AAX3M449_9BACL</name>
<gene>
    <name evidence="1" type="ORF">PQ456_05940</name>
</gene>
<reference evidence="1 2" key="1">
    <citation type="submission" date="2023-02" db="EMBL/GenBank/DDBJ databases">
        <title>Genome sequence of Paenibacillus kyungheensis KACC 18744.</title>
        <authorList>
            <person name="Kim S."/>
            <person name="Heo J."/>
            <person name="Kwon S.-W."/>
        </authorList>
    </citation>
    <scope>NUCLEOTIDE SEQUENCE [LARGE SCALE GENOMIC DNA]</scope>
    <source>
        <strain evidence="1 2">KACC 18744</strain>
    </source>
</reference>
<dbReference type="KEGG" id="pka:PQ456_05940"/>
<proteinExistence type="predicted"/>
<sequence>MNRKQPVTPFGWAIKQRLAELQMDQKTFCTRYGIPPSRLSNLINGTRKATRYRKQVADLLDIHDYCNH</sequence>
<evidence type="ECO:0000313" key="1">
    <source>
        <dbReference type="EMBL" id="WCT57054.1"/>
    </source>
</evidence>
<evidence type="ECO:0000313" key="2">
    <source>
        <dbReference type="Proteomes" id="UP001220509"/>
    </source>
</evidence>
<dbReference type="CDD" id="cd00093">
    <property type="entry name" value="HTH_XRE"/>
    <property type="match status" value="1"/>
</dbReference>
<organism evidence="1 2">
    <name type="scientific">Paenibacillus kyungheensis</name>
    <dbReference type="NCBI Taxonomy" id="1452732"/>
    <lineage>
        <taxon>Bacteria</taxon>
        <taxon>Bacillati</taxon>
        <taxon>Bacillota</taxon>
        <taxon>Bacilli</taxon>
        <taxon>Bacillales</taxon>
        <taxon>Paenibacillaceae</taxon>
        <taxon>Paenibacillus</taxon>
    </lineage>
</organism>
<keyword evidence="2" id="KW-1185">Reference proteome</keyword>
<protein>
    <submittedName>
        <fullName evidence="1">Helix-turn-helix transcriptional regulator</fullName>
    </submittedName>
</protein>
<dbReference type="InterPro" id="IPR010982">
    <property type="entry name" value="Lambda_DNA-bd_dom_sf"/>
</dbReference>
<dbReference type="InterPro" id="IPR001387">
    <property type="entry name" value="Cro/C1-type_HTH"/>
</dbReference>
<accession>A0AAX3M449</accession>
<dbReference type="EMBL" id="CP117416">
    <property type="protein sequence ID" value="WCT57054.1"/>
    <property type="molecule type" value="Genomic_DNA"/>
</dbReference>
<dbReference type="SUPFAM" id="SSF47413">
    <property type="entry name" value="lambda repressor-like DNA-binding domains"/>
    <property type="match status" value="1"/>
</dbReference>
<dbReference type="AlphaFoldDB" id="A0AAX3M449"/>
<dbReference type="RefSeq" id="WP_273615305.1">
    <property type="nucleotide sequence ID" value="NZ_CP117416.1"/>
</dbReference>
<dbReference type="Proteomes" id="UP001220509">
    <property type="component" value="Chromosome"/>
</dbReference>
<dbReference type="GO" id="GO:0003677">
    <property type="term" value="F:DNA binding"/>
    <property type="evidence" value="ECO:0007669"/>
    <property type="project" value="InterPro"/>
</dbReference>
<dbReference type="Gene3D" id="1.10.260.40">
    <property type="entry name" value="lambda repressor-like DNA-binding domains"/>
    <property type="match status" value="1"/>
</dbReference>